<organism evidence="2 3">
    <name type="scientific">Faecalibacterium prausnitzii L2-6</name>
    <dbReference type="NCBI Taxonomy" id="718252"/>
    <lineage>
        <taxon>Bacteria</taxon>
        <taxon>Bacillati</taxon>
        <taxon>Bacillota</taxon>
        <taxon>Clostridia</taxon>
        <taxon>Eubacteriales</taxon>
        <taxon>Oscillospiraceae</taxon>
        <taxon>Faecalibacterium</taxon>
    </lineage>
</organism>
<evidence type="ECO:0000256" key="1">
    <source>
        <dbReference type="SAM" id="MobiDB-lite"/>
    </source>
</evidence>
<evidence type="ECO:0000313" key="2">
    <source>
        <dbReference type="EMBL" id="CBK98278.1"/>
    </source>
</evidence>
<dbReference type="Gene3D" id="1.20.5.320">
    <property type="entry name" value="6-Phosphogluconate Dehydrogenase, domain 3"/>
    <property type="match status" value="1"/>
</dbReference>
<dbReference type="PATRIC" id="fig|718252.3.peg.1949"/>
<feature type="compositionally biased region" description="Low complexity" evidence="1">
    <location>
        <begin position="63"/>
        <end position="74"/>
    </location>
</feature>
<reference evidence="2 3" key="2">
    <citation type="submission" date="2010-03" db="EMBL/GenBank/DDBJ databases">
        <authorList>
            <person name="Pajon A."/>
        </authorList>
    </citation>
    <scope>NUCLEOTIDE SEQUENCE [LARGE SCALE GENOMIC DNA]</scope>
    <source>
        <strain evidence="3">L2-6</strain>
    </source>
</reference>
<dbReference type="RefSeq" id="WP_015564017.1">
    <property type="nucleotide sequence ID" value="NC_021042.1"/>
</dbReference>
<evidence type="ECO:0000313" key="3">
    <source>
        <dbReference type="Proteomes" id="UP000008804"/>
    </source>
</evidence>
<dbReference type="EMBL" id="FP929045">
    <property type="protein sequence ID" value="CBK98278.1"/>
    <property type="molecule type" value="Genomic_DNA"/>
</dbReference>
<feature type="region of interest" description="Disordered" evidence="1">
    <location>
        <begin position="57"/>
        <end position="85"/>
    </location>
</feature>
<sequence length="146" mass="14486">MKYVKQHFVTGMKVSLPDVLNRMEAGIAAACGAAVEGIGSVTTGDTPAAGIRDGKLCLTLPRGEPGPQGEQGPQGAKGDPGTGLTDKAKTLLLSLLAGTAPDKDAALSALREEWGVADRSTDTETAAAAPGAAGADTEAASAERGA</sequence>
<feature type="region of interest" description="Disordered" evidence="1">
    <location>
        <begin position="115"/>
        <end position="146"/>
    </location>
</feature>
<dbReference type="Proteomes" id="UP000008804">
    <property type="component" value="Chromosome"/>
</dbReference>
<dbReference type="AlphaFoldDB" id="D4K435"/>
<proteinExistence type="predicted"/>
<dbReference type="BioCyc" id="FPRA718252:G1375-556-MONOMER"/>
<gene>
    <name evidence="2" type="ORF">FP2_06530</name>
</gene>
<reference evidence="2 3" key="1">
    <citation type="submission" date="2010-03" db="EMBL/GenBank/DDBJ databases">
        <title>The genome sequence of Faecalibacterium prausnitzii L2/6.</title>
        <authorList>
            <consortium name="metaHIT consortium -- http://www.metahit.eu/"/>
            <person name="Pajon A."/>
            <person name="Turner K."/>
            <person name="Parkhill J."/>
            <person name="Duncan S."/>
            <person name="Flint H."/>
        </authorList>
    </citation>
    <scope>NUCLEOTIDE SEQUENCE [LARGE SCALE GENOMIC DNA]</scope>
    <source>
        <strain evidence="3">L2-6</strain>
    </source>
</reference>
<protein>
    <submittedName>
        <fullName evidence="2">Uncharacterized protein</fullName>
    </submittedName>
</protein>
<name>D4K435_9FIRM</name>
<accession>D4K435</accession>
<dbReference type="HOGENOM" id="CLU_1774636_0_0_9"/>
<keyword evidence="3" id="KW-1185">Reference proteome</keyword>
<feature type="compositionally biased region" description="Low complexity" evidence="1">
    <location>
        <begin position="123"/>
        <end position="146"/>
    </location>
</feature>
<dbReference type="KEGG" id="fpr:FP2_06530"/>